<dbReference type="Gene3D" id="1.10.10.10">
    <property type="entry name" value="Winged helix-like DNA-binding domain superfamily/Winged helix DNA-binding domain"/>
    <property type="match status" value="1"/>
</dbReference>
<dbReference type="PANTHER" id="PTHR42756:SF1">
    <property type="entry name" value="TRANSCRIPTIONAL REPRESSOR OF EMRAB OPERON"/>
    <property type="match status" value="1"/>
</dbReference>
<evidence type="ECO:0000313" key="6">
    <source>
        <dbReference type="Proteomes" id="UP000269883"/>
    </source>
</evidence>
<dbReference type="InterPro" id="IPR036390">
    <property type="entry name" value="WH_DNA-bd_sf"/>
</dbReference>
<protein>
    <submittedName>
        <fullName evidence="5">Winged helix-turn-helix transcriptional regulator, MarR family</fullName>
    </submittedName>
</protein>
<dbReference type="EMBL" id="AP017378">
    <property type="protein sequence ID" value="BBD07281.1"/>
    <property type="molecule type" value="Genomic_DNA"/>
</dbReference>
<organism evidence="5 6">
    <name type="scientific">Desulfovibrio ferrophilus</name>
    <dbReference type="NCBI Taxonomy" id="241368"/>
    <lineage>
        <taxon>Bacteria</taxon>
        <taxon>Pseudomonadati</taxon>
        <taxon>Thermodesulfobacteriota</taxon>
        <taxon>Desulfovibrionia</taxon>
        <taxon>Desulfovibrionales</taxon>
        <taxon>Desulfovibrionaceae</taxon>
        <taxon>Desulfovibrio</taxon>
    </lineage>
</organism>
<dbReference type="Proteomes" id="UP000269883">
    <property type="component" value="Chromosome"/>
</dbReference>
<dbReference type="GO" id="GO:0003677">
    <property type="term" value="F:DNA binding"/>
    <property type="evidence" value="ECO:0007669"/>
    <property type="project" value="UniProtKB-KW"/>
</dbReference>
<reference evidence="5 6" key="1">
    <citation type="journal article" date="2018" name="Sci. Adv.">
        <title>Multi-heme cytochromes provide a pathway for survival in energy-limited environments.</title>
        <authorList>
            <person name="Deng X."/>
            <person name="Dohmae N."/>
            <person name="Nealson K.H."/>
            <person name="Hashimoto K."/>
            <person name="Okamoto A."/>
        </authorList>
    </citation>
    <scope>NUCLEOTIDE SEQUENCE [LARGE SCALE GENOMIC DNA]</scope>
    <source>
        <strain evidence="5 6">IS5</strain>
    </source>
</reference>
<keyword evidence="6" id="KW-1185">Reference proteome</keyword>
<keyword evidence="3" id="KW-0804">Transcription</keyword>
<dbReference type="PANTHER" id="PTHR42756">
    <property type="entry name" value="TRANSCRIPTIONAL REGULATOR, MARR"/>
    <property type="match status" value="1"/>
</dbReference>
<name>A0A2Z6AVM4_9BACT</name>
<evidence type="ECO:0000256" key="3">
    <source>
        <dbReference type="ARBA" id="ARBA00023163"/>
    </source>
</evidence>
<proteinExistence type="predicted"/>
<keyword evidence="2" id="KW-0238">DNA-binding</keyword>
<dbReference type="KEGG" id="dfl:DFE_0555"/>
<accession>A0A2Z6AVM4</accession>
<evidence type="ECO:0000313" key="5">
    <source>
        <dbReference type="EMBL" id="BBD07281.1"/>
    </source>
</evidence>
<sequence length="146" mass="16012">MFNKRTASALSRISRIRSQANAIIEAELSARGMSGLVPAHGSVLACLYANQGPVPMKSIVEFTGRAKSTVTVMIRTLEKHGYISRVRSTDDGRVTLVALAPRGVEIQKDFDEISTQLLSTFYGIMPAEQRALLIDLLEQVESNFTN</sequence>
<evidence type="ECO:0000259" key="4">
    <source>
        <dbReference type="PROSITE" id="PS50995"/>
    </source>
</evidence>
<keyword evidence="1" id="KW-0805">Transcription regulation</keyword>
<dbReference type="GO" id="GO:0003700">
    <property type="term" value="F:DNA-binding transcription factor activity"/>
    <property type="evidence" value="ECO:0007669"/>
    <property type="project" value="InterPro"/>
</dbReference>
<evidence type="ECO:0000256" key="1">
    <source>
        <dbReference type="ARBA" id="ARBA00023015"/>
    </source>
</evidence>
<dbReference type="PROSITE" id="PS50995">
    <property type="entry name" value="HTH_MARR_2"/>
    <property type="match status" value="1"/>
</dbReference>
<dbReference type="SUPFAM" id="SSF46785">
    <property type="entry name" value="Winged helix' DNA-binding domain"/>
    <property type="match status" value="1"/>
</dbReference>
<gene>
    <name evidence="5" type="ORF">DFE_0555</name>
</gene>
<dbReference type="OrthoDB" id="3176111at2"/>
<feature type="domain" description="HTH marR-type" evidence="4">
    <location>
        <begin position="3"/>
        <end position="142"/>
    </location>
</feature>
<dbReference type="InterPro" id="IPR036388">
    <property type="entry name" value="WH-like_DNA-bd_sf"/>
</dbReference>
<dbReference type="RefSeq" id="WP_126376401.1">
    <property type="nucleotide sequence ID" value="NZ_AP017378.1"/>
</dbReference>
<evidence type="ECO:0000256" key="2">
    <source>
        <dbReference type="ARBA" id="ARBA00023125"/>
    </source>
</evidence>
<dbReference type="Pfam" id="PF01047">
    <property type="entry name" value="MarR"/>
    <property type="match status" value="1"/>
</dbReference>
<dbReference type="SMART" id="SM00347">
    <property type="entry name" value="HTH_MARR"/>
    <property type="match status" value="1"/>
</dbReference>
<dbReference type="InterPro" id="IPR000835">
    <property type="entry name" value="HTH_MarR-typ"/>
</dbReference>
<dbReference type="AlphaFoldDB" id="A0A2Z6AVM4"/>